<evidence type="ECO:0000313" key="3">
    <source>
        <dbReference type="Proteomes" id="UP000192678"/>
    </source>
</evidence>
<evidence type="ECO:0000313" key="2">
    <source>
        <dbReference type="EMBL" id="SMC82536.1"/>
    </source>
</evidence>
<proteinExistence type="predicted"/>
<dbReference type="AlphaFoldDB" id="A0A1W2CBS6"/>
<keyword evidence="1" id="KW-0472">Membrane</keyword>
<evidence type="ECO:0000256" key="1">
    <source>
        <dbReference type="SAM" id="Phobius"/>
    </source>
</evidence>
<dbReference type="STRING" id="475255.SAMN04488101_103323"/>
<dbReference type="InterPro" id="IPR057695">
    <property type="entry name" value="DUF7935"/>
</dbReference>
<gene>
    <name evidence="2" type="ORF">SAMN04488101_103323</name>
</gene>
<sequence length="191" mass="21758">MSVVPLIITVFKQSIMDLQKFLTEAGILVIGGVVTVSAAYYLIKDDIKTYFRLKFSDQKNEKDSPLLSLRLQAHERLIVFVERINPSNLFIRLHHQGISLPELQAAVLNEIRSEYQHNITQQLYVSSSTWDVVKNLKEDTIAMVNNGVKNLPQDATGVDLSRKVLQHMAGIENNPYDLTLDLIKKDIHQLF</sequence>
<dbReference type="Pfam" id="PF25589">
    <property type="entry name" value="DUF7935"/>
    <property type="match status" value="1"/>
</dbReference>
<keyword evidence="1" id="KW-1133">Transmembrane helix</keyword>
<accession>A0A1W2CBS6</accession>
<keyword evidence="3" id="KW-1185">Reference proteome</keyword>
<dbReference type="EMBL" id="FWYB01000003">
    <property type="protein sequence ID" value="SMC82536.1"/>
    <property type="molecule type" value="Genomic_DNA"/>
</dbReference>
<reference evidence="2 3" key="1">
    <citation type="submission" date="2017-04" db="EMBL/GenBank/DDBJ databases">
        <authorList>
            <person name="Afonso C.L."/>
            <person name="Miller P.J."/>
            <person name="Scott M.A."/>
            <person name="Spackman E."/>
            <person name="Goraichik I."/>
            <person name="Dimitrov K.M."/>
            <person name="Suarez D.L."/>
            <person name="Swayne D.E."/>
        </authorList>
    </citation>
    <scope>NUCLEOTIDE SEQUENCE [LARGE SCALE GENOMIC DNA]</scope>
    <source>
        <strain evidence="2 3">DSM 19625</strain>
    </source>
</reference>
<protein>
    <submittedName>
        <fullName evidence="2">Uncharacterized protein</fullName>
    </submittedName>
</protein>
<organism evidence="2 3">
    <name type="scientific">Pedobacter nyackensis</name>
    <dbReference type="NCBI Taxonomy" id="475255"/>
    <lineage>
        <taxon>Bacteria</taxon>
        <taxon>Pseudomonadati</taxon>
        <taxon>Bacteroidota</taxon>
        <taxon>Sphingobacteriia</taxon>
        <taxon>Sphingobacteriales</taxon>
        <taxon>Sphingobacteriaceae</taxon>
        <taxon>Pedobacter</taxon>
    </lineage>
</organism>
<keyword evidence="1" id="KW-0812">Transmembrane</keyword>
<dbReference type="Proteomes" id="UP000192678">
    <property type="component" value="Unassembled WGS sequence"/>
</dbReference>
<name>A0A1W2CBS6_9SPHI</name>
<feature type="transmembrane region" description="Helical" evidence="1">
    <location>
        <begin position="21"/>
        <end position="43"/>
    </location>
</feature>